<dbReference type="PANTHER" id="PTHR35162:SF2">
    <property type="entry name" value="OS08G0516600 PROTEIN"/>
    <property type="match status" value="1"/>
</dbReference>
<reference evidence="2" key="1">
    <citation type="journal article" date="2023" name="Plant J.">
        <title>Genome sequences and population genomics provide insights into the demographic history, inbreeding, and mutation load of two 'living fossil' tree species of Dipteronia.</title>
        <authorList>
            <person name="Feng Y."/>
            <person name="Comes H.P."/>
            <person name="Chen J."/>
            <person name="Zhu S."/>
            <person name="Lu R."/>
            <person name="Zhang X."/>
            <person name="Li P."/>
            <person name="Qiu J."/>
            <person name="Olsen K.M."/>
            <person name="Qiu Y."/>
        </authorList>
    </citation>
    <scope>NUCLEOTIDE SEQUENCE</scope>
    <source>
        <strain evidence="2">KIB01</strain>
    </source>
</reference>
<proteinExistence type="predicted"/>
<dbReference type="AlphaFoldDB" id="A0AAD9U284"/>
<gene>
    <name evidence="2" type="ORF">Ddye_021437</name>
</gene>
<dbReference type="EMBL" id="JANJYI010000006">
    <property type="protein sequence ID" value="KAK2646242.1"/>
    <property type="molecule type" value="Genomic_DNA"/>
</dbReference>
<accession>A0AAD9U284</accession>
<keyword evidence="3" id="KW-1185">Reference proteome</keyword>
<evidence type="ECO:0000256" key="1">
    <source>
        <dbReference type="SAM" id="MobiDB-lite"/>
    </source>
</evidence>
<dbReference type="InterPro" id="IPR053115">
    <property type="entry name" value="CDK_inhibitor"/>
</dbReference>
<dbReference type="PANTHER" id="PTHR35162">
    <property type="entry name" value="OS08G0516600 PROTEIN"/>
    <property type="match status" value="1"/>
</dbReference>
<evidence type="ECO:0000313" key="2">
    <source>
        <dbReference type="EMBL" id="KAK2646242.1"/>
    </source>
</evidence>
<sequence length="118" mass="13318">MGLEISEEFRPISPIRMASVPTSYNFKSRLSDREEIELPYNYLCDGVGDGDDHDKCYTPKSAAHTLNQPLLCPQAPKKSRPSMKNRGLPPQGFFQVQDDLASIFLVLQHKPSKKIRAN</sequence>
<comment type="caution">
    <text evidence="2">The sequence shown here is derived from an EMBL/GenBank/DDBJ whole genome shotgun (WGS) entry which is preliminary data.</text>
</comment>
<dbReference type="Proteomes" id="UP001280121">
    <property type="component" value="Unassembled WGS sequence"/>
</dbReference>
<evidence type="ECO:0000313" key="3">
    <source>
        <dbReference type="Proteomes" id="UP001280121"/>
    </source>
</evidence>
<organism evidence="2 3">
    <name type="scientific">Dipteronia dyeriana</name>
    <dbReference type="NCBI Taxonomy" id="168575"/>
    <lineage>
        <taxon>Eukaryota</taxon>
        <taxon>Viridiplantae</taxon>
        <taxon>Streptophyta</taxon>
        <taxon>Embryophyta</taxon>
        <taxon>Tracheophyta</taxon>
        <taxon>Spermatophyta</taxon>
        <taxon>Magnoliopsida</taxon>
        <taxon>eudicotyledons</taxon>
        <taxon>Gunneridae</taxon>
        <taxon>Pentapetalae</taxon>
        <taxon>rosids</taxon>
        <taxon>malvids</taxon>
        <taxon>Sapindales</taxon>
        <taxon>Sapindaceae</taxon>
        <taxon>Hippocastanoideae</taxon>
        <taxon>Acereae</taxon>
        <taxon>Dipteronia</taxon>
    </lineage>
</organism>
<protein>
    <submittedName>
        <fullName evidence="2">Uncharacterized protein</fullName>
    </submittedName>
</protein>
<feature type="region of interest" description="Disordered" evidence="1">
    <location>
        <begin position="71"/>
        <end position="91"/>
    </location>
</feature>
<name>A0AAD9U284_9ROSI</name>